<organism evidence="7 8">
    <name type="scientific">Castilleja foliolosa</name>
    <dbReference type="NCBI Taxonomy" id="1961234"/>
    <lineage>
        <taxon>Eukaryota</taxon>
        <taxon>Viridiplantae</taxon>
        <taxon>Streptophyta</taxon>
        <taxon>Embryophyta</taxon>
        <taxon>Tracheophyta</taxon>
        <taxon>Spermatophyta</taxon>
        <taxon>Magnoliopsida</taxon>
        <taxon>eudicotyledons</taxon>
        <taxon>Gunneridae</taxon>
        <taxon>Pentapetalae</taxon>
        <taxon>asterids</taxon>
        <taxon>lamiids</taxon>
        <taxon>Lamiales</taxon>
        <taxon>Orobanchaceae</taxon>
        <taxon>Pedicularideae</taxon>
        <taxon>Castillejinae</taxon>
        <taxon>Castilleja</taxon>
    </lineage>
</organism>
<evidence type="ECO:0000256" key="4">
    <source>
        <dbReference type="SAM" id="MobiDB-lite"/>
    </source>
</evidence>
<keyword evidence="2" id="KW-0645">Protease</keyword>
<dbReference type="PANTHER" id="PTHR47967">
    <property type="entry name" value="OS07G0603500 PROTEIN-RELATED"/>
    <property type="match status" value="1"/>
</dbReference>
<keyword evidence="8" id="KW-1185">Reference proteome</keyword>
<dbReference type="AlphaFoldDB" id="A0ABD3C3D4"/>
<name>A0ABD3C3D4_9LAMI</name>
<evidence type="ECO:0000256" key="5">
    <source>
        <dbReference type="SAM" id="SignalP"/>
    </source>
</evidence>
<evidence type="ECO:0000256" key="2">
    <source>
        <dbReference type="ARBA" id="ARBA00022670"/>
    </source>
</evidence>
<comment type="caution">
    <text evidence="7">The sequence shown here is derived from an EMBL/GenBank/DDBJ whole genome shotgun (WGS) entry which is preliminary data.</text>
</comment>
<dbReference type="EMBL" id="JAVIJP010000054">
    <property type="protein sequence ID" value="KAL3623829.1"/>
    <property type="molecule type" value="Genomic_DNA"/>
</dbReference>
<dbReference type="GO" id="GO:0006508">
    <property type="term" value="P:proteolysis"/>
    <property type="evidence" value="ECO:0007669"/>
    <property type="project" value="UniProtKB-KW"/>
</dbReference>
<feature type="compositionally biased region" description="Low complexity" evidence="4">
    <location>
        <begin position="79"/>
        <end position="92"/>
    </location>
</feature>
<dbReference type="PANTHER" id="PTHR47967:SF23">
    <property type="entry name" value="OS04G0448300 PROTEIN"/>
    <property type="match status" value="1"/>
</dbReference>
<gene>
    <name evidence="7" type="ORF">CASFOL_032645</name>
</gene>
<comment type="similarity">
    <text evidence="1">Belongs to the peptidase A1 family.</text>
</comment>
<evidence type="ECO:0000313" key="7">
    <source>
        <dbReference type="EMBL" id="KAL3623829.1"/>
    </source>
</evidence>
<feature type="chain" id="PRO_5044759578" description="Peptidase A1 domain-containing protein" evidence="5">
    <location>
        <begin position="28"/>
        <end position="193"/>
    </location>
</feature>
<dbReference type="InterPro" id="IPR021109">
    <property type="entry name" value="Peptidase_aspartic_dom_sf"/>
</dbReference>
<dbReference type="Gene3D" id="2.40.70.10">
    <property type="entry name" value="Acid Proteases"/>
    <property type="match status" value="1"/>
</dbReference>
<feature type="region of interest" description="Disordered" evidence="4">
    <location>
        <begin position="75"/>
        <end position="96"/>
    </location>
</feature>
<dbReference type="InterPro" id="IPR032861">
    <property type="entry name" value="TAXi_N"/>
</dbReference>
<keyword evidence="3" id="KW-0378">Hydrolase</keyword>
<keyword evidence="5" id="KW-0732">Signal</keyword>
<evidence type="ECO:0000259" key="6">
    <source>
        <dbReference type="PROSITE" id="PS51767"/>
    </source>
</evidence>
<dbReference type="InterPro" id="IPR033121">
    <property type="entry name" value="PEPTIDASE_A1"/>
</dbReference>
<sequence length="193" mass="21008">MANYFPFSSFPSMALLISLFALASLLASPTLSTSNDNTLETTGFKATLSHVDHGKSLTKTELLLRSIQRGEIRQAVTAQPPLQSRSRSRSPSNNIIASLSGAGNHGEYSMNLTIGNPPINHTVYIDTDTDLIWIKQCDKTFSSLSALSCSDNQCKQVGSCSKKRACHYKYQYSATDSVQVDLATANFTFGKNV</sequence>
<accession>A0ABD3C3D4</accession>
<evidence type="ECO:0000256" key="1">
    <source>
        <dbReference type="ARBA" id="ARBA00007447"/>
    </source>
</evidence>
<feature type="domain" description="Peptidase A1" evidence="6">
    <location>
        <begin position="108"/>
        <end position="193"/>
    </location>
</feature>
<protein>
    <recommendedName>
        <fullName evidence="6">Peptidase A1 domain-containing protein</fullName>
    </recommendedName>
</protein>
<dbReference type="Pfam" id="PF14543">
    <property type="entry name" value="TAXi_N"/>
    <property type="match status" value="1"/>
</dbReference>
<evidence type="ECO:0000313" key="8">
    <source>
        <dbReference type="Proteomes" id="UP001632038"/>
    </source>
</evidence>
<dbReference type="SUPFAM" id="SSF50630">
    <property type="entry name" value="Acid proteases"/>
    <property type="match status" value="1"/>
</dbReference>
<dbReference type="GO" id="GO:0008233">
    <property type="term" value="F:peptidase activity"/>
    <property type="evidence" value="ECO:0007669"/>
    <property type="project" value="UniProtKB-KW"/>
</dbReference>
<dbReference type="InterPro" id="IPR051708">
    <property type="entry name" value="Plant_Aspart_Prot_A1"/>
</dbReference>
<reference evidence="8" key="1">
    <citation type="journal article" date="2024" name="IScience">
        <title>Strigolactones Initiate the Formation of Haustorium-like Structures in Castilleja.</title>
        <authorList>
            <person name="Buerger M."/>
            <person name="Peterson D."/>
            <person name="Chory J."/>
        </authorList>
    </citation>
    <scope>NUCLEOTIDE SEQUENCE [LARGE SCALE GENOMIC DNA]</scope>
</reference>
<dbReference type="PROSITE" id="PS51767">
    <property type="entry name" value="PEPTIDASE_A1"/>
    <property type="match status" value="1"/>
</dbReference>
<evidence type="ECO:0000256" key="3">
    <source>
        <dbReference type="ARBA" id="ARBA00022801"/>
    </source>
</evidence>
<proteinExistence type="inferred from homology"/>
<dbReference type="Proteomes" id="UP001632038">
    <property type="component" value="Unassembled WGS sequence"/>
</dbReference>
<feature type="signal peptide" evidence="5">
    <location>
        <begin position="1"/>
        <end position="27"/>
    </location>
</feature>